<evidence type="ECO:0000313" key="4">
    <source>
        <dbReference type="EMBL" id="ROQ52924.1"/>
    </source>
</evidence>
<evidence type="ECO:0000256" key="1">
    <source>
        <dbReference type="ARBA" id="ARBA00007169"/>
    </source>
</evidence>
<reference evidence="4 5" key="1">
    <citation type="submission" date="2018-11" db="EMBL/GenBank/DDBJ databases">
        <title>Genomic analyses of the natural microbiome of Caenorhabditis elegans.</title>
        <authorList>
            <person name="Samuel B."/>
        </authorList>
    </citation>
    <scope>NUCLEOTIDE SEQUENCE [LARGE SCALE GENOMIC DNA]</scope>
    <source>
        <strain evidence="4 5">BIGb0473</strain>
    </source>
</reference>
<dbReference type="GO" id="GO:0016787">
    <property type="term" value="F:hydrolase activity"/>
    <property type="evidence" value="ECO:0007669"/>
    <property type="project" value="UniProtKB-KW"/>
</dbReference>
<sequence>MKPAEPLVQWLADAEAPVSLVCFHCAGGSAQSFFAWKQAAAGVCELYAVELPGRSRRLREPFARSVTEVAAAFAEQCQALPDKPLVLFGHSLGALLAYETARVLLAQGMRKPVHLLVSSRQSPDWLPVCAGLPALNDQALRDYLANLAGTPREVLANQAMMDLAVPILQADLELILGYRHTHVRGLDIPVDAFGGMGDEQVRFESLGCWQRVTEGGFSLRMIEGGHFAVMQQPQVVMARVRVIGDGLAAAEGQHRRPSPAAVRGD</sequence>
<dbReference type="PANTHER" id="PTHR11487">
    <property type="entry name" value="THIOESTERASE"/>
    <property type="match status" value="1"/>
</dbReference>
<comment type="caution">
    <text evidence="4">The sequence shown here is derived from an EMBL/GenBank/DDBJ whole genome shotgun (WGS) entry which is preliminary data.</text>
</comment>
<dbReference type="GO" id="GO:0008610">
    <property type="term" value="P:lipid biosynthetic process"/>
    <property type="evidence" value="ECO:0007669"/>
    <property type="project" value="TreeGrafter"/>
</dbReference>
<accession>A0A9X8HJC9</accession>
<evidence type="ECO:0000259" key="3">
    <source>
        <dbReference type="SMART" id="SM00824"/>
    </source>
</evidence>
<dbReference type="InterPro" id="IPR001031">
    <property type="entry name" value="Thioesterase"/>
</dbReference>
<protein>
    <submittedName>
        <fullName evidence="4">Medium-chain acyl-[acyl-carrier-protein] hydrolase</fullName>
    </submittedName>
</protein>
<feature type="domain" description="Thioesterase TesA-like" evidence="3">
    <location>
        <begin position="21"/>
        <end position="243"/>
    </location>
</feature>
<comment type="similarity">
    <text evidence="1">Belongs to the thioesterase family.</text>
</comment>
<dbReference type="Gene3D" id="3.40.50.1820">
    <property type="entry name" value="alpha/beta hydrolase"/>
    <property type="match status" value="1"/>
</dbReference>
<dbReference type="EMBL" id="RJUR01000011">
    <property type="protein sequence ID" value="ROQ52924.1"/>
    <property type="molecule type" value="Genomic_DNA"/>
</dbReference>
<evidence type="ECO:0000256" key="2">
    <source>
        <dbReference type="ARBA" id="ARBA00022801"/>
    </source>
</evidence>
<dbReference type="PANTHER" id="PTHR11487:SF0">
    <property type="entry name" value="S-ACYL FATTY ACID SYNTHASE THIOESTERASE, MEDIUM CHAIN"/>
    <property type="match status" value="1"/>
</dbReference>
<evidence type="ECO:0000313" key="5">
    <source>
        <dbReference type="Proteomes" id="UP000269115"/>
    </source>
</evidence>
<dbReference type="InterPro" id="IPR020802">
    <property type="entry name" value="TesA-like"/>
</dbReference>
<dbReference type="SUPFAM" id="SSF53474">
    <property type="entry name" value="alpha/beta-Hydrolases"/>
    <property type="match status" value="1"/>
</dbReference>
<dbReference type="SMART" id="SM00824">
    <property type="entry name" value="PKS_TE"/>
    <property type="match status" value="1"/>
</dbReference>
<organism evidence="4 5">
    <name type="scientific">Pseudomonas putida</name>
    <name type="common">Arthrobacter siderocapsulatus</name>
    <dbReference type="NCBI Taxonomy" id="303"/>
    <lineage>
        <taxon>Bacteria</taxon>
        <taxon>Pseudomonadati</taxon>
        <taxon>Pseudomonadota</taxon>
        <taxon>Gammaproteobacteria</taxon>
        <taxon>Pseudomonadales</taxon>
        <taxon>Pseudomonadaceae</taxon>
        <taxon>Pseudomonas</taxon>
    </lineage>
</organism>
<dbReference type="InterPro" id="IPR012223">
    <property type="entry name" value="TEII"/>
</dbReference>
<dbReference type="RefSeq" id="WP_123752378.1">
    <property type="nucleotide sequence ID" value="NZ_RJUR01000011.1"/>
</dbReference>
<keyword evidence="2 4" id="KW-0378">Hydrolase</keyword>
<proteinExistence type="inferred from homology"/>
<gene>
    <name evidence="4" type="ORF">EDF85_0673</name>
</gene>
<dbReference type="Pfam" id="PF00975">
    <property type="entry name" value="Thioesterase"/>
    <property type="match status" value="1"/>
</dbReference>
<name>A0A9X8HJC9_PSEPU</name>
<dbReference type="Proteomes" id="UP000269115">
    <property type="component" value="Unassembled WGS sequence"/>
</dbReference>
<dbReference type="InterPro" id="IPR029058">
    <property type="entry name" value="AB_hydrolase_fold"/>
</dbReference>
<dbReference type="AlphaFoldDB" id="A0A9X8HJC9"/>